<keyword evidence="4 7" id="KW-0378">Hydrolase</keyword>
<name>B8MCV4_TALSN</name>
<accession>B8MCV4</accession>
<dbReference type="VEuPathDB" id="FungiDB:TSTA_113060"/>
<evidence type="ECO:0000256" key="5">
    <source>
        <dbReference type="ARBA" id="ARBA00022833"/>
    </source>
</evidence>
<dbReference type="Pfam" id="PF01432">
    <property type="entry name" value="Peptidase_M3"/>
    <property type="match status" value="1"/>
</dbReference>
<evidence type="ECO:0000256" key="6">
    <source>
        <dbReference type="ARBA" id="ARBA00023049"/>
    </source>
</evidence>
<dbReference type="InterPro" id="IPR045090">
    <property type="entry name" value="Pept_M3A_M3B"/>
</dbReference>
<evidence type="ECO:0000313" key="10">
    <source>
        <dbReference type="Proteomes" id="UP000001745"/>
    </source>
</evidence>
<dbReference type="InterPro" id="IPR024077">
    <property type="entry name" value="Neurolysin/TOP_dom2"/>
</dbReference>
<dbReference type="InParanoid" id="B8MCV4"/>
<evidence type="ECO:0000256" key="1">
    <source>
        <dbReference type="ARBA" id="ARBA00006040"/>
    </source>
</evidence>
<keyword evidence="3 7" id="KW-0479">Metal-binding</keyword>
<evidence type="ECO:0000256" key="4">
    <source>
        <dbReference type="ARBA" id="ARBA00022801"/>
    </source>
</evidence>
<comment type="cofactor">
    <cofactor evidence="7">
        <name>Zn(2+)</name>
        <dbReference type="ChEBI" id="CHEBI:29105"/>
    </cofactor>
    <text evidence="7">Binds 1 zinc ion.</text>
</comment>
<comment type="similarity">
    <text evidence="1 7">Belongs to the peptidase M3 family.</text>
</comment>
<dbReference type="GO" id="GO:0006518">
    <property type="term" value="P:peptide metabolic process"/>
    <property type="evidence" value="ECO:0007669"/>
    <property type="project" value="TreeGrafter"/>
</dbReference>
<dbReference type="HOGENOM" id="CLU_1344036_0_0_1"/>
<keyword evidence="2 7" id="KW-0645">Protease</keyword>
<dbReference type="eggNOG" id="KOG2089">
    <property type="taxonomic scope" value="Eukaryota"/>
</dbReference>
<evidence type="ECO:0000256" key="7">
    <source>
        <dbReference type="RuleBase" id="RU003435"/>
    </source>
</evidence>
<proteinExistence type="inferred from homology"/>
<dbReference type="STRING" id="441959.B8MCV4"/>
<keyword evidence="6 7" id="KW-0482">Metalloprotease</keyword>
<sequence>MVARNTRSPRKIKVHNVPWSPNSSGFTEALSQLLEYWCWVPECLRRLGCHYSYLSPENYKHWVTANFRKDTTRPLKEIPDEMVNNLLAAKQLNQGILTSRQVAFSKFDMQIHNPVSHDEIEAINFSELYNSLLQDMTGLQWPNDELKSGSGYATTSHYIWGQEANYYSYLYLQSTRILAADIWFTHFQSNPLSRNAGLRYREMI</sequence>
<dbReference type="GO" id="GO:0005758">
    <property type="term" value="C:mitochondrial intermembrane space"/>
    <property type="evidence" value="ECO:0007669"/>
    <property type="project" value="TreeGrafter"/>
</dbReference>
<dbReference type="AlphaFoldDB" id="B8MCV4"/>
<dbReference type="GO" id="GO:0006508">
    <property type="term" value="P:proteolysis"/>
    <property type="evidence" value="ECO:0007669"/>
    <property type="project" value="UniProtKB-KW"/>
</dbReference>
<dbReference type="OrthoDB" id="534666at2759"/>
<dbReference type="PANTHER" id="PTHR11804">
    <property type="entry name" value="PROTEASE M3 THIMET OLIGOPEPTIDASE-RELATED"/>
    <property type="match status" value="1"/>
</dbReference>
<organism evidence="9 10">
    <name type="scientific">Talaromyces stipitatus (strain ATCC 10500 / CBS 375.48 / QM 6759 / NRRL 1006)</name>
    <name type="common">Penicillium stipitatum</name>
    <dbReference type="NCBI Taxonomy" id="441959"/>
    <lineage>
        <taxon>Eukaryota</taxon>
        <taxon>Fungi</taxon>
        <taxon>Dikarya</taxon>
        <taxon>Ascomycota</taxon>
        <taxon>Pezizomycotina</taxon>
        <taxon>Eurotiomycetes</taxon>
        <taxon>Eurotiomycetidae</taxon>
        <taxon>Eurotiales</taxon>
        <taxon>Trichocomaceae</taxon>
        <taxon>Talaromyces</taxon>
        <taxon>Talaromyces sect. Talaromyces</taxon>
    </lineage>
</organism>
<dbReference type="Proteomes" id="UP000001745">
    <property type="component" value="Unassembled WGS sequence"/>
</dbReference>
<keyword evidence="5 7" id="KW-0862">Zinc</keyword>
<dbReference type="Gene3D" id="1.10.1370.10">
    <property type="entry name" value="Neurolysin, domain 3"/>
    <property type="match status" value="1"/>
</dbReference>
<dbReference type="OMA" id="WPNDELK"/>
<reference evidence="10" key="1">
    <citation type="journal article" date="2015" name="Genome Announc.">
        <title>Genome sequence of the AIDS-associated pathogen Penicillium marneffei (ATCC18224) and its near taxonomic relative Talaromyces stipitatus (ATCC10500).</title>
        <authorList>
            <person name="Nierman W.C."/>
            <person name="Fedorova-Abrams N.D."/>
            <person name="Andrianopoulos A."/>
        </authorList>
    </citation>
    <scope>NUCLEOTIDE SEQUENCE [LARGE SCALE GENOMIC DNA]</scope>
    <source>
        <strain evidence="10">ATCC 10500 / CBS 375.48 / QM 6759 / NRRL 1006</strain>
    </source>
</reference>
<dbReference type="GO" id="GO:0004222">
    <property type="term" value="F:metalloendopeptidase activity"/>
    <property type="evidence" value="ECO:0007669"/>
    <property type="project" value="InterPro"/>
</dbReference>
<dbReference type="PhylomeDB" id="B8MCV4"/>
<keyword evidence="10" id="KW-1185">Reference proteome</keyword>
<feature type="domain" description="Peptidase M3A/M3B catalytic" evidence="8">
    <location>
        <begin position="25"/>
        <end position="203"/>
    </location>
</feature>
<dbReference type="Gene3D" id="3.40.390.10">
    <property type="entry name" value="Collagenase (Catalytic Domain)"/>
    <property type="match status" value="1"/>
</dbReference>
<evidence type="ECO:0000256" key="3">
    <source>
        <dbReference type="ARBA" id="ARBA00022723"/>
    </source>
</evidence>
<evidence type="ECO:0000313" key="9">
    <source>
        <dbReference type="EMBL" id="EED17480.1"/>
    </source>
</evidence>
<dbReference type="SUPFAM" id="SSF55486">
    <property type="entry name" value="Metalloproteases ('zincins'), catalytic domain"/>
    <property type="match status" value="1"/>
</dbReference>
<dbReference type="GeneID" id="8105771"/>
<dbReference type="GO" id="GO:0046872">
    <property type="term" value="F:metal ion binding"/>
    <property type="evidence" value="ECO:0007669"/>
    <property type="project" value="UniProtKB-UniRule"/>
</dbReference>
<gene>
    <name evidence="9" type="ORF">TSTA_113060</name>
</gene>
<dbReference type="RefSeq" id="XP_002481472.1">
    <property type="nucleotide sequence ID" value="XM_002481427.1"/>
</dbReference>
<evidence type="ECO:0000259" key="8">
    <source>
        <dbReference type="Pfam" id="PF01432"/>
    </source>
</evidence>
<evidence type="ECO:0000256" key="2">
    <source>
        <dbReference type="ARBA" id="ARBA00022670"/>
    </source>
</evidence>
<dbReference type="InterPro" id="IPR001567">
    <property type="entry name" value="Pept_M3A_M3B_dom"/>
</dbReference>
<dbReference type="InterPro" id="IPR024079">
    <property type="entry name" value="MetalloPept_cat_dom_sf"/>
</dbReference>
<dbReference type="PANTHER" id="PTHR11804:SF84">
    <property type="entry name" value="SACCHAROLYSIN"/>
    <property type="match status" value="1"/>
</dbReference>
<protein>
    <recommendedName>
        <fullName evidence="8">Peptidase M3A/M3B catalytic domain-containing protein</fullName>
    </recommendedName>
</protein>
<dbReference type="EMBL" id="EQ962655">
    <property type="protein sequence ID" value="EED17480.1"/>
    <property type="molecule type" value="Genomic_DNA"/>
</dbReference>